<dbReference type="STRING" id="212818.A0A0D1ZPE9"/>
<dbReference type="Proteomes" id="UP000054302">
    <property type="component" value="Unassembled WGS sequence"/>
</dbReference>
<evidence type="ECO:0000256" key="5">
    <source>
        <dbReference type="ARBA" id="ARBA00023001"/>
    </source>
</evidence>
<dbReference type="SUPFAM" id="SSF52279">
    <property type="entry name" value="Beta-D-glucan exohydrolase, C-terminal domain"/>
    <property type="match status" value="1"/>
</dbReference>
<dbReference type="FunFam" id="2.60.40.10:FF:000495">
    <property type="entry name" value="Periplasmic beta-glucosidase"/>
    <property type="match status" value="1"/>
</dbReference>
<evidence type="ECO:0000256" key="6">
    <source>
        <dbReference type="ARBA" id="ARBA00023180"/>
    </source>
</evidence>
<dbReference type="Gene3D" id="3.40.50.1700">
    <property type="entry name" value="Glycoside hydrolase family 3 C-terminal domain"/>
    <property type="match status" value="1"/>
</dbReference>
<dbReference type="Pfam" id="PF00933">
    <property type="entry name" value="Glyco_hydro_3"/>
    <property type="match status" value="1"/>
</dbReference>
<dbReference type="HOGENOM" id="CLU_004542_4_0_1"/>
<comment type="catalytic activity">
    <reaction evidence="1 10">
        <text>Hydrolysis of terminal, non-reducing beta-D-glucosyl residues with release of beta-D-glucose.</text>
        <dbReference type="EC" id="3.2.1.21"/>
    </reaction>
</comment>
<dbReference type="GO" id="GO:0030245">
    <property type="term" value="P:cellulose catabolic process"/>
    <property type="evidence" value="ECO:0007669"/>
    <property type="project" value="UniProtKB-UniPathway"/>
</dbReference>
<feature type="domain" description="PA14" evidence="11">
    <location>
        <begin position="400"/>
        <end position="553"/>
    </location>
</feature>
<evidence type="ECO:0000256" key="2">
    <source>
        <dbReference type="ARBA" id="ARBA00004987"/>
    </source>
</evidence>
<reference evidence="12 13" key="1">
    <citation type="submission" date="2015-01" db="EMBL/GenBank/DDBJ databases">
        <title>The Genome Sequence of Exophiala mesophila CBS40295.</title>
        <authorList>
            <consortium name="The Broad Institute Genomics Platform"/>
            <person name="Cuomo C."/>
            <person name="de Hoog S."/>
            <person name="Gorbushina A."/>
            <person name="Stielow B."/>
            <person name="Teixiera M."/>
            <person name="Abouelleil A."/>
            <person name="Chapman S.B."/>
            <person name="Priest M."/>
            <person name="Young S.K."/>
            <person name="Wortman J."/>
            <person name="Nusbaum C."/>
            <person name="Birren B."/>
        </authorList>
    </citation>
    <scope>NUCLEOTIDE SEQUENCE [LARGE SCALE GENOMIC DNA]</scope>
    <source>
        <strain evidence="12 13">CBS 40295</strain>
    </source>
</reference>
<dbReference type="OMA" id="EVEPYYG"/>
<keyword evidence="4 10" id="KW-0378">Hydrolase</keyword>
<dbReference type="InterPro" id="IPR037524">
    <property type="entry name" value="PA14/GLEYA"/>
</dbReference>
<evidence type="ECO:0000256" key="9">
    <source>
        <dbReference type="ARBA" id="ARBA00023326"/>
    </source>
</evidence>
<evidence type="ECO:0000256" key="1">
    <source>
        <dbReference type="ARBA" id="ARBA00000448"/>
    </source>
</evidence>
<evidence type="ECO:0000256" key="3">
    <source>
        <dbReference type="ARBA" id="ARBA00005336"/>
    </source>
</evidence>
<evidence type="ECO:0000256" key="7">
    <source>
        <dbReference type="ARBA" id="ARBA00023277"/>
    </source>
</evidence>
<keyword evidence="13" id="KW-1185">Reference proteome</keyword>
<dbReference type="Gene3D" id="3.20.20.300">
    <property type="entry name" value="Glycoside hydrolase, family 3, N-terminal domain"/>
    <property type="match status" value="1"/>
</dbReference>
<evidence type="ECO:0000256" key="8">
    <source>
        <dbReference type="ARBA" id="ARBA00023295"/>
    </source>
</evidence>
<keyword evidence="9 10" id="KW-0624">Polysaccharide degradation</keyword>
<dbReference type="PROSITE" id="PS51820">
    <property type="entry name" value="PA14"/>
    <property type="match status" value="1"/>
</dbReference>
<dbReference type="GO" id="GO:0008422">
    <property type="term" value="F:beta-glucosidase activity"/>
    <property type="evidence" value="ECO:0007669"/>
    <property type="project" value="UniProtKB-EC"/>
</dbReference>
<dbReference type="EMBL" id="KN847521">
    <property type="protein sequence ID" value="KIV95839.1"/>
    <property type="molecule type" value="Genomic_DNA"/>
</dbReference>
<evidence type="ECO:0000313" key="12">
    <source>
        <dbReference type="EMBL" id="KIV95839.1"/>
    </source>
</evidence>
<dbReference type="UniPathway" id="UPA00696"/>
<dbReference type="InterPro" id="IPR001764">
    <property type="entry name" value="Glyco_hydro_3_N"/>
</dbReference>
<protein>
    <recommendedName>
        <fullName evidence="10">beta-glucosidase</fullName>
        <ecNumber evidence="10">3.2.1.21</ecNumber>
    </recommendedName>
</protein>
<accession>A0A0D1ZPE9</accession>
<dbReference type="OrthoDB" id="47059at2759"/>
<evidence type="ECO:0000256" key="4">
    <source>
        <dbReference type="ARBA" id="ARBA00022801"/>
    </source>
</evidence>
<dbReference type="GeneID" id="27321290"/>
<dbReference type="PROSITE" id="PS00775">
    <property type="entry name" value="GLYCOSYL_HYDROL_F3"/>
    <property type="match status" value="1"/>
</dbReference>
<dbReference type="InterPro" id="IPR011658">
    <property type="entry name" value="PA14_dom"/>
</dbReference>
<dbReference type="InterPro" id="IPR019800">
    <property type="entry name" value="Glyco_hydro_3_AS"/>
</dbReference>
<sequence length="841" mass="93209">MPGIIRDVEALIGELSLDEKVWLLAGQGSFKTTGLPERGIPQIVTSDGPHGIRGVRSFERTPSVLFPSATAMGATFDVELLRQVGSLLGQEARVKRVHVLLAPTVCLQRSPLMGRNFEAFGEDPILSGLLGEAYIKGVQSQGVGTSIKHYAAHDQSDNSIEDDVLMTERTLRELHLLPFQLSFRNEHPWTVMTAYNKINGIHASEDPLLLKTILRDEWNFQGLVMSDWWGTYSTSEAINAGLDLEMPGPTIFRGKALSTAVNTRKVSTATLDRAVRNLLNLANKVTVSAPDSPFNPSSANTPENRTFVRKVVADSIVLLKNKRKILPIVPDQAKTYGLIGDHFKYPALSGGGSAEVDPYYSITPYDAMVEAVGKSNVTYLPGCHSFKFCPFIKRLTRPGSKDRGWTVEVFSEDPESTPEPKPIYTTVTEKDLVDVPESFHSVFPEKFFVRARTVFTPEASARFRFGFGVSGKGKLKIDGDLAIDQWTSQLPKTESTACFNRLCMDKFHDRDVQKGKPLQMEIVMVNENVSGGVGTALTLCGRLGGYEVFDEDQAIQDAANLARRVDVPILVTGLSSDYEYEAADRKNLRLPRRVDELIQAVLEANPDTIIVTQSGSPIEMPWEAQADTIVHAWFGGQEVGNGLIDVLTGKVNPSGRLSLTFPKSVKHNPAYLTFGKADRGLMYGEGVFIGHRYYEMVEREPLFYFGHGLSYSTFEYSDLIVPAEFEPLATHKMHISVTITNRGPYDGAEVVQIYVHDPESSLQRPIRELKSFSKQTLGVGESQLVSLTLDKYALSFWCEEIGQWKAEAGEFVVILARSSNPQDEVIRKSFHLPKTFTWSGV</sequence>
<dbReference type="Pfam" id="PF07691">
    <property type="entry name" value="PA14"/>
    <property type="match status" value="1"/>
</dbReference>
<comment type="pathway">
    <text evidence="2 10">Glycan metabolism; cellulose degradation.</text>
</comment>
<dbReference type="SMART" id="SM01217">
    <property type="entry name" value="Fn3_like"/>
    <property type="match status" value="1"/>
</dbReference>
<dbReference type="InterPro" id="IPR017853">
    <property type="entry name" value="GH"/>
</dbReference>
<dbReference type="InterPro" id="IPR036881">
    <property type="entry name" value="Glyco_hydro_3_C_sf"/>
</dbReference>
<dbReference type="AlphaFoldDB" id="A0A0D1ZPE9"/>
<dbReference type="InterPro" id="IPR036962">
    <property type="entry name" value="Glyco_hydro_3_N_sf"/>
</dbReference>
<dbReference type="PANTHER" id="PTHR42715:SF27">
    <property type="entry name" value="BETA-GLUCOSIDASE-RELATED"/>
    <property type="match status" value="1"/>
</dbReference>
<dbReference type="EC" id="3.2.1.21" evidence="10"/>
<dbReference type="SUPFAM" id="SSF51445">
    <property type="entry name" value="(Trans)glycosidases"/>
    <property type="match status" value="1"/>
</dbReference>
<comment type="similarity">
    <text evidence="3 10">Belongs to the glycosyl hydrolase 3 family.</text>
</comment>
<dbReference type="InterPro" id="IPR050288">
    <property type="entry name" value="Cellulose_deg_GH3"/>
</dbReference>
<dbReference type="Gene3D" id="2.60.40.10">
    <property type="entry name" value="Immunoglobulins"/>
    <property type="match status" value="1"/>
</dbReference>
<name>A0A0D1ZPE9_EXOME</name>
<dbReference type="Pfam" id="PF14310">
    <property type="entry name" value="Fn3-like"/>
    <property type="match status" value="1"/>
</dbReference>
<evidence type="ECO:0000256" key="10">
    <source>
        <dbReference type="RuleBase" id="RU361161"/>
    </source>
</evidence>
<evidence type="ECO:0000313" key="13">
    <source>
        <dbReference type="Proteomes" id="UP000054302"/>
    </source>
</evidence>
<evidence type="ECO:0000259" key="11">
    <source>
        <dbReference type="PROSITE" id="PS51820"/>
    </source>
</evidence>
<dbReference type="SUPFAM" id="SSF56988">
    <property type="entry name" value="Anthrax protective antigen"/>
    <property type="match status" value="1"/>
</dbReference>
<keyword evidence="6" id="KW-0325">Glycoprotein</keyword>
<dbReference type="InterPro" id="IPR026891">
    <property type="entry name" value="Fn3-like"/>
</dbReference>
<dbReference type="VEuPathDB" id="FungiDB:PV10_03445"/>
<proteinExistence type="inferred from homology"/>
<organism evidence="12 13">
    <name type="scientific">Exophiala mesophila</name>
    <name type="common">Black yeast-like fungus</name>
    <dbReference type="NCBI Taxonomy" id="212818"/>
    <lineage>
        <taxon>Eukaryota</taxon>
        <taxon>Fungi</taxon>
        <taxon>Dikarya</taxon>
        <taxon>Ascomycota</taxon>
        <taxon>Pezizomycotina</taxon>
        <taxon>Eurotiomycetes</taxon>
        <taxon>Chaetothyriomycetidae</taxon>
        <taxon>Chaetothyriales</taxon>
        <taxon>Herpotrichiellaceae</taxon>
        <taxon>Exophiala</taxon>
    </lineage>
</organism>
<dbReference type="PANTHER" id="PTHR42715">
    <property type="entry name" value="BETA-GLUCOSIDASE"/>
    <property type="match status" value="1"/>
</dbReference>
<dbReference type="Gene3D" id="2.60.120.260">
    <property type="entry name" value="Galactose-binding domain-like"/>
    <property type="match status" value="1"/>
</dbReference>
<gene>
    <name evidence="12" type="ORF">PV10_03445</name>
</gene>
<keyword evidence="5" id="KW-0136">Cellulose degradation</keyword>
<dbReference type="InterPro" id="IPR013783">
    <property type="entry name" value="Ig-like_fold"/>
</dbReference>
<dbReference type="Pfam" id="PF01915">
    <property type="entry name" value="Glyco_hydro_3_C"/>
    <property type="match status" value="1"/>
</dbReference>
<keyword evidence="7 10" id="KW-0119">Carbohydrate metabolism</keyword>
<dbReference type="RefSeq" id="XP_016227413.1">
    <property type="nucleotide sequence ID" value="XM_016367895.1"/>
</dbReference>
<dbReference type="PRINTS" id="PR00133">
    <property type="entry name" value="GLHYDRLASE3"/>
</dbReference>
<keyword evidence="8 10" id="KW-0326">Glycosidase</keyword>
<dbReference type="InterPro" id="IPR002772">
    <property type="entry name" value="Glyco_hydro_3_C"/>
</dbReference>